<dbReference type="AlphaFoldDB" id="A0A0K2T677"/>
<dbReference type="EMBL" id="HACA01003585">
    <property type="protein sequence ID" value="CDW20946.1"/>
    <property type="molecule type" value="Transcribed_RNA"/>
</dbReference>
<dbReference type="CDD" id="cd00117">
    <property type="entry name" value="TFP"/>
    <property type="match status" value="1"/>
</dbReference>
<dbReference type="Gene3D" id="2.10.60.10">
    <property type="entry name" value="CD59"/>
    <property type="match status" value="1"/>
</dbReference>
<dbReference type="InterPro" id="IPR031424">
    <property type="entry name" value="QVR-like"/>
</dbReference>
<dbReference type="PANTHER" id="PTHR33562">
    <property type="entry name" value="ATILLA, ISOFORM B-RELATED-RELATED"/>
    <property type="match status" value="1"/>
</dbReference>
<evidence type="ECO:0000256" key="4">
    <source>
        <dbReference type="SAM" id="SignalP"/>
    </source>
</evidence>
<feature type="transmembrane region" description="Helical" evidence="3">
    <location>
        <begin position="109"/>
        <end position="126"/>
    </location>
</feature>
<evidence type="ECO:0000256" key="3">
    <source>
        <dbReference type="SAM" id="Phobius"/>
    </source>
</evidence>
<dbReference type="PANTHER" id="PTHR33562:SF2">
    <property type="entry name" value="PROTEIN QUIVER"/>
    <property type="match status" value="1"/>
</dbReference>
<proteinExistence type="predicted"/>
<evidence type="ECO:0000313" key="5">
    <source>
        <dbReference type="EMBL" id="CDW20946.1"/>
    </source>
</evidence>
<keyword evidence="3" id="KW-0812">Transmembrane</keyword>
<sequence>MSQIKLFFVLLFITSLFSLSYGIDCYTCSTENKSCNGTIETCQRNIRSCFKATIEKGHSQHVAKGCHAIPFEESNACYPTTLHNGPLTGSGTRCLCSGDYCNASPKGNSPMSFFLLAYIFLASFGLRSKKIFSY</sequence>
<accession>A0A0K2T677</accession>
<keyword evidence="2" id="KW-0325">Glycoprotein</keyword>
<keyword evidence="3" id="KW-1133">Transmembrane helix</keyword>
<keyword evidence="1 4" id="KW-0732">Signal</keyword>
<dbReference type="InterPro" id="IPR045860">
    <property type="entry name" value="Snake_toxin-like_sf"/>
</dbReference>
<protein>
    <submittedName>
        <fullName evidence="5">Uncharacterized protein</fullName>
    </submittedName>
</protein>
<feature type="signal peptide" evidence="4">
    <location>
        <begin position="1"/>
        <end position="22"/>
    </location>
</feature>
<name>A0A0K2T677_LEPSM</name>
<dbReference type="InterPro" id="IPR050975">
    <property type="entry name" value="Sleep_regulator"/>
</dbReference>
<dbReference type="GO" id="GO:0030431">
    <property type="term" value="P:sleep"/>
    <property type="evidence" value="ECO:0007669"/>
    <property type="project" value="InterPro"/>
</dbReference>
<dbReference type="SUPFAM" id="SSF57302">
    <property type="entry name" value="Snake toxin-like"/>
    <property type="match status" value="1"/>
</dbReference>
<reference evidence="5" key="1">
    <citation type="submission" date="2014-05" db="EMBL/GenBank/DDBJ databases">
        <authorList>
            <person name="Chronopoulou M."/>
        </authorList>
    </citation>
    <scope>NUCLEOTIDE SEQUENCE</scope>
    <source>
        <tissue evidence="5">Whole organism</tissue>
    </source>
</reference>
<feature type="chain" id="PRO_5005487443" evidence="4">
    <location>
        <begin position="23"/>
        <end position="134"/>
    </location>
</feature>
<evidence type="ECO:0000256" key="2">
    <source>
        <dbReference type="ARBA" id="ARBA00023180"/>
    </source>
</evidence>
<organism evidence="5">
    <name type="scientific">Lepeophtheirus salmonis</name>
    <name type="common">Salmon louse</name>
    <name type="synonym">Caligus salmonis</name>
    <dbReference type="NCBI Taxonomy" id="72036"/>
    <lineage>
        <taxon>Eukaryota</taxon>
        <taxon>Metazoa</taxon>
        <taxon>Ecdysozoa</taxon>
        <taxon>Arthropoda</taxon>
        <taxon>Crustacea</taxon>
        <taxon>Multicrustacea</taxon>
        <taxon>Hexanauplia</taxon>
        <taxon>Copepoda</taxon>
        <taxon>Siphonostomatoida</taxon>
        <taxon>Caligidae</taxon>
        <taxon>Lepeophtheirus</taxon>
    </lineage>
</organism>
<dbReference type="GO" id="GO:0032222">
    <property type="term" value="P:regulation of synaptic transmission, cholinergic"/>
    <property type="evidence" value="ECO:0007669"/>
    <property type="project" value="InterPro"/>
</dbReference>
<evidence type="ECO:0000256" key="1">
    <source>
        <dbReference type="ARBA" id="ARBA00022729"/>
    </source>
</evidence>
<keyword evidence="3" id="KW-0472">Membrane</keyword>
<dbReference type="Pfam" id="PF17064">
    <property type="entry name" value="QVR"/>
    <property type="match status" value="1"/>
</dbReference>